<evidence type="ECO:0000256" key="11">
    <source>
        <dbReference type="ARBA" id="ARBA00025034"/>
    </source>
</evidence>
<accession>A0A291H1P9</accession>
<dbReference type="Proteomes" id="UP000217889">
    <property type="component" value="Chromosome"/>
</dbReference>
<dbReference type="InterPro" id="IPR001708">
    <property type="entry name" value="YidC/ALB3/OXA1/COX18"/>
</dbReference>
<evidence type="ECO:0000256" key="13">
    <source>
        <dbReference type="ARBA" id="ARBA00031538"/>
    </source>
</evidence>
<feature type="region of interest" description="Disordered" evidence="17">
    <location>
        <begin position="260"/>
        <end position="367"/>
    </location>
</feature>
<comment type="subunit">
    <text evidence="12">Interacts with the Sec translocase complex via SecD. Specifically interacts with transmembrane segments of nascent integral membrane proteins during membrane integration.</text>
</comment>
<evidence type="ECO:0000256" key="17">
    <source>
        <dbReference type="SAM" id="MobiDB-lite"/>
    </source>
</evidence>
<feature type="transmembrane region" description="Helical" evidence="18">
    <location>
        <begin position="218"/>
        <end position="241"/>
    </location>
</feature>
<dbReference type="EMBL" id="CP023564">
    <property type="protein sequence ID" value="ATG56377.1"/>
    <property type="molecule type" value="Genomic_DNA"/>
</dbReference>
<evidence type="ECO:0000256" key="4">
    <source>
        <dbReference type="ARBA" id="ARBA00022448"/>
    </source>
</evidence>
<keyword evidence="21" id="KW-1185">Reference proteome</keyword>
<dbReference type="GO" id="GO:0005886">
    <property type="term" value="C:plasma membrane"/>
    <property type="evidence" value="ECO:0007669"/>
    <property type="project" value="UniProtKB-SubCell"/>
</dbReference>
<evidence type="ECO:0000259" key="19">
    <source>
        <dbReference type="Pfam" id="PF02096"/>
    </source>
</evidence>
<evidence type="ECO:0000256" key="16">
    <source>
        <dbReference type="RuleBase" id="RU003945"/>
    </source>
</evidence>
<evidence type="ECO:0000256" key="15">
    <source>
        <dbReference type="ARBA" id="ARBA00033342"/>
    </source>
</evidence>
<gene>
    <name evidence="20" type="ORF">CFK41_17495</name>
</gene>
<keyword evidence="4" id="KW-0813">Transport</keyword>
<evidence type="ECO:0000256" key="5">
    <source>
        <dbReference type="ARBA" id="ARBA00022475"/>
    </source>
</evidence>
<evidence type="ECO:0000313" key="21">
    <source>
        <dbReference type="Proteomes" id="UP000217889"/>
    </source>
</evidence>
<comment type="similarity">
    <text evidence="2">Belongs to the OXA1/ALB3/YidC family. Type 1 subfamily.</text>
</comment>
<evidence type="ECO:0000256" key="14">
    <source>
        <dbReference type="ARBA" id="ARBA00033245"/>
    </source>
</evidence>
<dbReference type="PANTHER" id="PTHR12428:SF65">
    <property type="entry name" value="CYTOCHROME C OXIDASE ASSEMBLY PROTEIN COX18, MITOCHONDRIAL"/>
    <property type="match status" value="1"/>
</dbReference>
<dbReference type="GO" id="GO:0015031">
    <property type="term" value="P:protein transport"/>
    <property type="evidence" value="ECO:0007669"/>
    <property type="project" value="UniProtKB-KW"/>
</dbReference>
<feature type="domain" description="Membrane insertase YidC/Oxa/ALB C-terminal" evidence="19">
    <location>
        <begin position="34"/>
        <end position="255"/>
    </location>
</feature>
<dbReference type="GO" id="GO:0032977">
    <property type="term" value="F:membrane insertase activity"/>
    <property type="evidence" value="ECO:0007669"/>
    <property type="project" value="InterPro"/>
</dbReference>
<evidence type="ECO:0000256" key="1">
    <source>
        <dbReference type="ARBA" id="ARBA00004651"/>
    </source>
</evidence>
<comment type="function">
    <text evidence="11">Required for the insertion and/or proper folding and/or complex formation of integral membrane proteins into the membrane. Involved in integration of membrane proteins that insert both dependently and independently of the Sec translocase complex, as well as at least some lipoproteins. Aids folding of multispanning membrane proteins.</text>
</comment>
<feature type="transmembrane region" description="Helical" evidence="18">
    <location>
        <begin position="32"/>
        <end position="54"/>
    </location>
</feature>
<evidence type="ECO:0000256" key="7">
    <source>
        <dbReference type="ARBA" id="ARBA00022927"/>
    </source>
</evidence>
<dbReference type="InterPro" id="IPR028055">
    <property type="entry name" value="YidC/Oxa/ALB_C"/>
</dbReference>
<dbReference type="CDD" id="cd20070">
    <property type="entry name" value="5TM_YidC_Alb3"/>
    <property type="match status" value="1"/>
</dbReference>
<feature type="compositionally biased region" description="Basic and acidic residues" evidence="17">
    <location>
        <begin position="315"/>
        <end position="339"/>
    </location>
</feature>
<proteinExistence type="inferred from homology"/>
<dbReference type="RefSeq" id="WP_096800837.1">
    <property type="nucleotide sequence ID" value="NZ_CP023564.1"/>
</dbReference>
<feature type="compositionally biased region" description="Basic and acidic residues" evidence="17">
    <location>
        <begin position="264"/>
        <end position="283"/>
    </location>
</feature>
<keyword evidence="7" id="KW-0653">Protein transport</keyword>
<evidence type="ECO:0000256" key="12">
    <source>
        <dbReference type="ARBA" id="ARBA00026028"/>
    </source>
</evidence>
<feature type="transmembrane region" description="Helical" evidence="18">
    <location>
        <begin position="172"/>
        <end position="191"/>
    </location>
</feature>
<dbReference type="GO" id="GO:0051205">
    <property type="term" value="P:protein insertion into membrane"/>
    <property type="evidence" value="ECO:0007669"/>
    <property type="project" value="TreeGrafter"/>
</dbReference>
<evidence type="ECO:0000313" key="20">
    <source>
        <dbReference type="EMBL" id="ATG56377.1"/>
    </source>
</evidence>
<organism evidence="20 21">
    <name type="scientific">Brachybacterium ginsengisoli</name>
    <dbReference type="NCBI Taxonomy" id="1331682"/>
    <lineage>
        <taxon>Bacteria</taxon>
        <taxon>Bacillati</taxon>
        <taxon>Actinomycetota</taxon>
        <taxon>Actinomycetes</taxon>
        <taxon>Micrococcales</taxon>
        <taxon>Dermabacteraceae</taxon>
        <taxon>Brachybacterium</taxon>
    </lineage>
</organism>
<feature type="transmembrane region" description="Helical" evidence="18">
    <location>
        <begin position="108"/>
        <end position="126"/>
    </location>
</feature>
<dbReference type="PANTHER" id="PTHR12428">
    <property type="entry name" value="OXA1"/>
    <property type="match status" value="1"/>
</dbReference>
<sequence>MNPLFPIEWAVAWLMVKFHAVLSVFMEPNSGLTWLLSIVGLTVVVRTLIIPLFVRQIRASRAMQTVSPELQAVQKKYKGKTDQDSRQKMAEETMAIYKEAGASPFSSCLPILLQMPIFFGLFRVLFYKLPEAAAGSPFGPLTTELAQSASNSTLLGDVTIADSFLQSGDGGITTKILAGVIIACMSAVTFFTQKELTMKNMPKAALEGPMASTQKMMLYMLPFIYVITGPSMPIGVLIYWLTTNVWTFAQQYIVIRATPTPGSDAEKERHERINAKREKKGLEPLDFTPPKKVSTEPEPEAPIRVQPSKGKGGKKLSDEEKLERARELRAKAAEERRSAQEAAGETPTAPAQGSSALNKGAKKKRKK</sequence>
<keyword evidence="8 18" id="KW-1133">Transmembrane helix</keyword>
<keyword evidence="5" id="KW-1003">Cell membrane</keyword>
<protein>
    <recommendedName>
        <fullName evidence="3">Membrane protein insertase YidC</fullName>
    </recommendedName>
    <alternativeName>
        <fullName evidence="15">Foldase YidC</fullName>
    </alternativeName>
    <alternativeName>
        <fullName evidence="14">Membrane integrase YidC</fullName>
    </alternativeName>
    <alternativeName>
        <fullName evidence="13">Membrane protein YidC</fullName>
    </alternativeName>
</protein>
<dbReference type="KEGG" id="bgg:CFK41_17495"/>
<keyword evidence="6 16" id="KW-0812">Transmembrane</keyword>
<evidence type="ECO:0000256" key="10">
    <source>
        <dbReference type="ARBA" id="ARBA00023186"/>
    </source>
</evidence>
<name>A0A291H1P9_9MICO</name>
<evidence type="ECO:0000256" key="2">
    <source>
        <dbReference type="ARBA" id="ARBA00010527"/>
    </source>
</evidence>
<reference evidence="20 21" key="1">
    <citation type="journal article" date="2014" name="Int. J. Syst. Evol. Microbiol.">
        <title>Brachybacterium ginsengisoli sp. nov., isolated from soil of a ginseng field.</title>
        <authorList>
            <person name="Hoang V.A."/>
            <person name="Kim Y.J."/>
            <person name="Nguyen N.L."/>
            <person name="Yang D.C."/>
        </authorList>
    </citation>
    <scope>NUCLEOTIDE SEQUENCE [LARGE SCALE GENOMIC DNA]</scope>
    <source>
        <strain evidence="20 21">DCY80</strain>
    </source>
</reference>
<keyword evidence="9 18" id="KW-0472">Membrane</keyword>
<evidence type="ECO:0000256" key="8">
    <source>
        <dbReference type="ARBA" id="ARBA00022989"/>
    </source>
</evidence>
<dbReference type="InterPro" id="IPR047196">
    <property type="entry name" value="YidC_ALB_C"/>
</dbReference>
<comment type="subcellular location">
    <subcellularLocation>
        <location evidence="1">Cell membrane</location>
        <topology evidence="1">Multi-pass membrane protein</topology>
    </subcellularLocation>
    <subcellularLocation>
        <location evidence="16">Membrane</location>
        <topology evidence="16">Multi-pass membrane protein</topology>
    </subcellularLocation>
</comment>
<keyword evidence="10" id="KW-0143">Chaperone</keyword>
<dbReference type="AlphaFoldDB" id="A0A291H1P9"/>
<dbReference type="NCBIfam" id="TIGR03592">
    <property type="entry name" value="yidC_oxa1_cterm"/>
    <property type="match status" value="1"/>
</dbReference>
<dbReference type="Pfam" id="PF02096">
    <property type="entry name" value="60KD_IMP"/>
    <property type="match status" value="1"/>
</dbReference>
<dbReference type="NCBIfam" id="NF002350">
    <property type="entry name" value="PRK01315.1"/>
    <property type="match status" value="1"/>
</dbReference>
<evidence type="ECO:0000256" key="9">
    <source>
        <dbReference type="ARBA" id="ARBA00023136"/>
    </source>
</evidence>
<dbReference type="OrthoDB" id="9780552at2"/>
<evidence type="ECO:0000256" key="3">
    <source>
        <dbReference type="ARBA" id="ARBA00015325"/>
    </source>
</evidence>
<evidence type="ECO:0000256" key="6">
    <source>
        <dbReference type="ARBA" id="ARBA00022692"/>
    </source>
</evidence>
<evidence type="ECO:0000256" key="18">
    <source>
        <dbReference type="SAM" id="Phobius"/>
    </source>
</evidence>